<evidence type="ECO:0000256" key="1">
    <source>
        <dbReference type="ARBA" id="ARBA00008007"/>
    </source>
</evidence>
<proteinExistence type="inferred from homology"/>
<dbReference type="CDD" id="cd06223">
    <property type="entry name" value="PRTases_typeI"/>
    <property type="match status" value="1"/>
</dbReference>
<name>A0A7K3M5Q2_9ACTN</name>
<sequence length="235" mass="23790">MLLRERLSALASAGGELMLGTACAGCGAEPGLICSDCRAELLGPAAAGQELPGAEGIQFAGTAAYAGAVGAMIVQHKERGRLALSRPLGDALAIAVTAVLAGDGGCAECGRRTVALIPVPSRRSTSRKRGHDPVLRMARRAASVLRRAGQDATVVAGLRHVRKVDDQASLGRTARAANLCGAMAVRAPVPKLLNGRCGIVVDDIVTTGSTLRESVRALTASGLVPCGAAVVAVAR</sequence>
<organism evidence="2 3">
    <name type="scientific">Phytoactinopolyspora mesophila</name>
    <dbReference type="NCBI Taxonomy" id="2650750"/>
    <lineage>
        <taxon>Bacteria</taxon>
        <taxon>Bacillati</taxon>
        <taxon>Actinomycetota</taxon>
        <taxon>Actinomycetes</taxon>
        <taxon>Jiangellales</taxon>
        <taxon>Jiangellaceae</taxon>
        <taxon>Phytoactinopolyspora</taxon>
    </lineage>
</organism>
<dbReference type="Gene3D" id="3.40.50.2020">
    <property type="match status" value="1"/>
</dbReference>
<evidence type="ECO:0000313" key="3">
    <source>
        <dbReference type="Proteomes" id="UP000460435"/>
    </source>
</evidence>
<dbReference type="SUPFAM" id="SSF53271">
    <property type="entry name" value="PRTase-like"/>
    <property type="match status" value="1"/>
</dbReference>
<comment type="caution">
    <text evidence="2">The sequence shown here is derived from an EMBL/GenBank/DDBJ whole genome shotgun (WGS) entry which is preliminary data.</text>
</comment>
<dbReference type="InterPro" id="IPR029057">
    <property type="entry name" value="PRTase-like"/>
</dbReference>
<dbReference type="InterPro" id="IPR051910">
    <property type="entry name" value="ComF/GntX_DNA_util-trans"/>
</dbReference>
<gene>
    <name evidence="2" type="ORF">F7O44_16015</name>
</gene>
<dbReference type="PANTHER" id="PTHR47505:SF1">
    <property type="entry name" value="DNA UTILIZATION PROTEIN YHGH"/>
    <property type="match status" value="1"/>
</dbReference>
<dbReference type="InterPro" id="IPR000836">
    <property type="entry name" value="PRTase_dom"/>
</dbReference>
<dbReference type="RefSeq" id="WP_162451269.1">
    <property type="nucleotide sequence ID" value="NZ_WLZY01000005.1"/>
</dbReference>
<dbReference type="PANTHER" id="PTHR47505">
    <property type="entry name" value="DNA UTILIZATION PROTEIN YHGH"/>
    <property type="match status" value="1"/>
</dbReference>
<accession>A0A7K3M5Q2</accession>
<dbReference type="Proteomes" id="UP000460435">
    <property type="component" value="Unassembled WGS sequence"/>
</dbReference>
<comment type="similarity">
    <text evidence="1">Belongs to the ComF/GntX family.</text>
</comment>
<protein>
    <submittedName>
        <fullName evidence="2">ComF family protein</fullName>
    </submittedName>
</protein>
<dbReference type="AlphaFoldDB" id="A0A7K3M5Q2"/>
<keyword evidence="3" id="KW-1185">Reference proteome</keyword>
<reference evidence="2 3" key="1">
    <citation type="submission" date="2019-11" db="EMBL/GenBank/DDBJ databases">
        <authorList>
            <person name="Li X.-J."/>
            <person name="Feng X.-M."/>
        </authorList>
    </citation>
    <scope>NUCLEOTIDE SEQUENCE [LARGE SCALE GENOMIC DNA]</scope>
    <source>
        <strain evidence="2 3">XMNu-373</strain>
    </source>
</reference>
<evidence type="ECO:0000313" key="2">
    <source>
        <dbReference type="EMBL" id="NDL58575.1"/>
    </source>
</evidence>
<dbReference type="EMBL" id="WLZY01000005">
    <property type="protein sequence ID" value="NDL58575.1"/>
    <property type="molecule type" value="Genomic_DNA"/>
</dbReference>